<keyword evidence="6" id="KW-0812">Transmembrane</keyword>
<keyword evidence="8" id="KW-0223">Dioxygenase</keyword>
<dbReference type="PRINTS" id="PR00090">
    <property type="entry name" value="RNGDIOXGNASE"/>
</dbReference>
<dbReference type="Pfam" id="PF00355">
    <property type="entry name" value="Rieske"/>
    <property type="match status" value="1"/>
</dbReference>
<evidence type="ECO:0000256" key="1">
    <source>
        <dbReference type="ARBA" id="ARBA00022714"/>
    </source>
</evidence>
<evidence type="ECO:0000259" key="7">
    <source>
        <dbReference type="PROSITE" id="PS51296"/>
    </source>
</evidence>
<keyword evidence="3" id="KW-0560">Oxidoreductase</keyword>
<dbReference type="PANTHER" id="PTHR43756:SF6">
    <property type="entry name" value="CLUSTER-BINDING PROTEIN, PUTATIVE (AFU_ORTHOLOGUE AFUA_6G03920)-RELATED"/>
    <property type="match status" value="1"/>
</dbReference>
<dbReference type="InterPro" id="IPR036922">
    <property type="entry name" value="Rieske_2Fe-2S_sf"/>
</dbReference>
<keyword evidence="9" id="KW-1185">Reference proteome</keyword>
<dbReference type="Gene3D" id="3.90.380.10">
    <property type="entry name" value="Naphthalene 1,2-dioxygenase Alpha Subunit, Chain A, domain 1"/>
    <property type="match status" value="1"/>
</dbReference>
<evidence type="ECO:0000256" key="5">
    <source>
        <dbReference type="ARBA" id="ARBA00023014"/>
    </source>
</evidence>
<evidence type="ECO:0000256" key="4">
    <source>
        <dbReference type="ARBA" id="ARBA00023004"/>
    </source>
</evidence>
<evidence type="ECO:0000256" key="6">
    <source>
        <dbReference type="SAM" id="Phobius"/>
    </source>
</evidence>
<feature type="domain" description="Rieske" evidence="7">
    <location>
        <begin position="87"/>
        <end position="173"/>
    </location>
</feature>
<dbReference type="InterPro" id="IPR001663">
    <property type="entry name" value="Rng_hydr_dOase-A"/>
</dbReference>
<dbReference type="CDD" id="cd03469">
    <property type="entry name" value="Rieske_RO_Alpha_N"/>
    <property type="match status" value="1"/>
</dbReference>
<dbReference type="PANTHER" id="PTHR43756">
    <property type="entry name" value="CHOLINE MONOOXYGENASE, CHLOROPLASTIC"/>
    <property type="match status" value="1"/>
</dbReference>
<feature type="transmembrane region" description="Helical" evidence="6">
    <location>
        <begin position="6"/>
        <end position="26"/>
    </location>
</feature>
<sequence length="448" mass="50613">MDFVDAYILASPGSMLVALVTAIFFFRHAWPHISNKQPYKPTYPALTKEDSNPSVAVSKEPEIPNGWWTGHEVFDLERRALFSQTWIYLAHSGQFSKAGAYQSFDVAGFPIFLIRGKDDQIRAFHNVCRHRAYTITRKETGTSTVLGCRYHGWSYDTRGQLVKAPQFDGVPGFDKAQNGLFEIHAHITDQGWVFVNLVAGEPTPFEGSVELALDGFARVADVESHSGWIAGQTLPGEFNWKMWWWLIYYCVKVGARRCEHLTTQLEHRVFETLVPSLTTRIARIFTQASDRAECSLFPSTLLYSFDNAGLWMSFTFLPASETRTHVRYDLFTRTPGANSNKETLSHLVEEVFKELIRNLELEFQAIMQNPGPQATSELDWSTQSTSHQILTRLQQHAKLEKTQGAQVRPAMRQPKGSSLFQQAEQLCKELDCASGSNGNGTSSTGLEW</sequence>
<proteinExistence type="predicted"/>
<evidence type="ECO:0000256" key="2">
    <source>
        <dbReference type="ARBA" id="ARBA00022723"/>
    </source>
</evidence>
<protein>
    <submittedName>
        <fullName evidence="8">Aromatic-ring-hydroxylating dioxygenase alpha subunit</fullName>
    </submittedName>
</protein>
<dbReference type="InterPro" id="IPR017941">
    <property type="entry name" value="Rieske_2Fe-2S"/>
</dbReference>
<comment type="caution">
    <text evidence="8">The sequence shown here is derived from an EMBL/GenBank/DDBJ whole genome shotgun (WGS) entry which is preliminary data.</text>
</comment>
<name>A0A9W9K441_9EURO</name>
<dbReference type="RefSeq" id="XP_056510608.1">
    <property type="nucleotide sequence ID" value="XM_056657808.1"/>
</dbReference>
<dbReference type="EMBL" id="JAPMSZ010000009">
    <property type="protein sequence ID" value="KAJ5092413.1"/>
    <property type="molecule type" value="Genomic_DNA"/>
</dbReference>
<evidence type="ECO:0000256" key="3">
    <source>
        <dbReference type="ARBA" id="ARBA00023002"/>
    </source>
</evidence>
<keyword evidence="6" id="KW-0472">Membrane</keyword>
<reference evidence="8" key="1">
    <citation type="submission" date="2022-11" db="EMBL/GenBank/DDBJ databases">
        <authorList>
            <person name="Petersen C."/>
        </authorList>
    </citation>
    <scope>NUCLEOTIDE SEQUENCE</scope>
    <source>
        <strain evidence="8">IBT 34128</strain>
    </source>
</reference>
<dbReference type="AlphaFoldDB" id="A0A9W9K441"/>
<dbReference type="SUPFAM" id="SSF50022">
    <property type="entry name" value="ISP domain"/>
    <property type="match status" value="1"/>
</dbReference>
<dbReference type="GO" id="GO:0051213">
    <property type="term" value="F:dioxygenase activity"/>
    <property type="evidence" value="ECO:0007669"/>
    <property type="project" value="UniProtKB-KW"/>
</dbReference>
<keyword evidence="4" id="KW-0408">Iron</keyword>
<dbReference type="GeneID" id="81396977"/>
<dbReference type="Gene3D" id="2.102.10.10">
    <property type="entry name" value="Rieske [2Fe-2S] iron-sulphur domain"/>
    <property type="match status" value="1"/>
</dbReference>
<dbReference type="Proteomes" id="UP001141434">
    <property type="component" value="Unassembled WGS sequence"/>
</dbReference>
<keyword evidence="5" id="KW-0411">Iron-sulfur</keyword>
<keyword evidence="6" id="KW-1133">Transmembrane helix</keyword>
<keyword evidence="1" id="KW-0001">2Fe-2S</keyword>
<dbReference type="PROSITE" id="PS51296">
    <property type="entry name" value="RIESKE"/>
    <property type="match status" value="1"/>
</dbReference>
<gene>
    <name evidence="8" type="ORF">NUU61_007283</name>
</gene>
<dbReference type="GO" id="GO:0051537">
    <property type="term" value="F:2 iron, 2 sulfur cluster binding"/>
    <property type="evidence" value="ECO:0007669"/>
    <property type="project" value="UniProtKB-KW"/>
</dbReference>
<reference evidence="8" key="2">
    <citation type="journal article" date="2023" name="IMA Fungus">
        <title>Comparative genomic study of the Penicillium genus elucidates a diverse pangenome and 15 lateral gene transfer events.</title>
        <authorList>
            <person name="Petersen C."/>
            <person name="Sorensen T."/>
            <person name="Nielsen M.R."/>
            <person name="Sondergaard T.E."/>
            <person name="Sorensen J.L."/>
            <person name="Fitzpatrick D.A."/>
            <person name="Frisvad J.C."/>
            <person name="Nielsen K.L."/>
        </authorList>
    </citation>
    <scope>NUCLEOTIDE SEQUENCE</scope>
    <source>
        <strain evidence="8">IBT 34128</strain>
    </source>
</reference>
<keyword evidence="2" id="KW-0479">Metal-binding</keyword>
<dbReference type="OrthoDB" id="426882at2759"/>
<organism evidence="8 9">
    <name type="scientific">Penicillium alfredii</name>
    <dbReference type="NCBI Taxonomy" id="1506179"/>
    <lineage>
        <taxon>Eukaryota</taxon>
        <taxon>Fungi</taxon>
        <taxon>Dikarya</taxon>
        <taxon>Ascomycota</taxon>
        <taxon>Pezizomycotina</taxon>
        <taxon>Eurotiomycetes</taxon>
        <taxon>Eurotiomycetidae</taxon>
        <taxon>Eurotiales</taxon>
        <taxon>Aspergillaceae</taxon>
        <taxon>Penicillium</taxon>
    </lineage>
</organism>
<dbReference type="GO" id="GO:0046872">
    <property type="term" value="F:metal ion binding"/>
    <property type="evidence" value="ECO:0007669"/>
    <property type="project" value="UniProtKB-KW"/>
</dbReference>
<accession>A0A9W9K441</accession>
<evidence type="ECO:0000313" key="8">
    <source>
        <dbReference type="EMBL" id="KAJ5092413.1"/>
    </source>
</evidence>
<evidence type="ECO:0000313" key="9">
    <source>
        <dbReference type="Proteomes" id="UP001141434"/>
    </source>
</evidence>